<dbReference type="InterPro" id="IPR000843">
    <property type="entry name" value="HTH_LacI"/>
</dbReference>
<accession>A0A0J5XIG7</accession>
<dbReference type="GO" id="GO:0003700">
    <property type="term" value="F:DNA-binding transcription factor activity"/>
    <property type="evidence" value="ECO:0007669"/>
    <property type="project" value="TreeGrafter"/>
</dbReference>
<reference evidence="5 6" key="1">
    <citation type="submission" date="2015-05" db="EMBL/GenBank/DDBJ databases">
        <title>Draft genome of Burkholderia cepacia LK29.</title>
        <authorList>
            <person name="Chan X.Y."/>
        </authorList>
    </citation>
    <scope>NUCLEOTIDE SEQUENCE [LARGE SCALE GENOMIC DNA]</scope>
    <source>
        <strain evidence="5 6">LK29</strain>
    </source>
</reference>
<dbReference type="InterPro" id="IPR028082">
    <property type="entry name" value="Peripla_BP_I"/>
</dbReference>
<dbReference type="GO" id="GO:0000976">
    <property type="term" value="F:transcription cis-regulatory region binding"/>
    <property type="evidence" value="ECO:0007669"/>
    <property type="project" value="TreeGrafter"/>
</dbReference>
<dbReference type="PATRIC" id="fig|292.27.peg.7124"/>
<name>A0A0J5XIG7_BURCE</name>
<proteinExistence type="predicted"/>
<evidence type="ECO:0000256" key="2">
    <source>
        <dbReference type="ARBA" id="ARBA00023125"/>
    </source>
</evidence>
<dbReference type="Pfam" id="PF13377">
    <property type="entry name" value="Peripla_BP_3"/>
    <property type="match status" value="1"/>
</dbReference>
<dbReference type="PROSITE" id="PS50932">
    <property type="entry name" value="HTH_LACI_2"/>
    <property type="match status" value="1"/>
</dbReference>
<evidence type="ECO:0000259" key="4">
    <source>
        <dbReference type="PROSITE" id="PS50932"/>
    </source>
</evidence>
<dbReference type="Pfam" id="PF00356">
    <property type="entry name" value="LacI"/>
    <property type="match status" value="1"/>
</dbReference>
<protein>
    <submittedName>
        <fullName evidence="5">LacI family transcriptional regulator</fullName>
    </submittedName>
</protein>
<dbReference type="InterPro" id="IPR046335">
    <property type="entry name" value="LacI/GalR-like_sensor"/>
</dbReference>
<feature type="domain" description="HTH lacI-type" evidence="4">
    <location>
        <begin position="12"/>
        <end position="66"/>
    </location>
</feature>
<dbReference type="CDD" id="cd01575">
    <property type="entry name" value="PBP1_GntR"/>
    <property type="match status" value="1"/>
</dbReference>
<dbReference type="SMART" id="SM00354">
    <property type="entry name" value="HTH_LACI"/>
    <property type="match status" value="1"/>
</dbReference>
<gene>
    <name evidence="5" type="ORF">VL15_03075</name>
</gene>
<organism evidence="5 6">
    <name type="scientific">Burkholderia cepacia</name>
    <name type="common">Pseudomonas cepacia</name>
    <dbReference type="NCBI Taxonomy" id="292"/>
    <lineage>
        <taxon>Bacteria</taxon>
        <taxon>Pseudomonadati</taxon>
        <taxon>Pseudomonadota</taxon>
        <taxon>Betaproteobacteria</taxon>
        <taxon>Burkholderiales</taxon>
        <taxon>Burkholderiaceae</taxon>
        <taxon>Burkholderia</taxon>
        <taxon>Burkholderia cepacia complex</taxon>
    </lineage>
</organism>
<dbReference type="InterPro" id="IPR010982">
    <property type="entry name" value="Lambda_DNA-bd_dom_sf"/>
</dbReference>
<dbReference type="AlphaFoldDB" id="A0A0J5XIG7"/>
<keyword evidence="3" id="KW-0804">Transcription</keyword>
<evidence type="ECO:0000256" key="1">
    <source>
        <dbReference type="ARBA" id="ARBA00023015"/>
    </source>
</evidence>
<dbReference type="Gene3D" id="3.40.50.2300">
    <property type="match status" value="2"/>
</dbReference>
<comment type="caution">
    <text evidence="5">The sequence shown here is derived from an EMBL/GenBank/DDBJ whole genome shotgun (WGS) entry which is preliminary data.</text>
</comment>
<dbReference type="Gene3D" id="1.10.260.40">
    <property type="entry name" value="lambda repressor-like DNA-binding domains"/>
    <property type="match status" value="1"/>
</dbReference>
<evidence type="ECO:0000313" key="6">
    <source>
        <dbReference type="Proteomes" id="UP000036338"/>
    </source>
</evidence>
<dbReference type="PANTHER" id="PTHR30146">
    <property type="entry name" value="LACI-RELATED TRANSCRIPTIONAL REPRESSOR"/>
    <property type="match status" value="1"/>
</dbReference>
<evidence type="ECO:0000313" key="5">
    <source>
        <dbReference type="EMBL" id="KML62547.1"/>
    </source>
</evidence>
<evidence type="ECO:0000256" key="3">
    <source>
        <dbReference type="ARBA" id="ARBA00023163"/>
    </source>
</evidence>
<dbReference type="RefSeq" id="WP_048243053.1">
    <property type="nucleotide sequence ID" value="NZ_LDWR01000006.1"/>
</dbReference>
<sequence length="339" mass="36824">MTDRKTRGTGRPTLEEVARRAGVSTITASRALRDVKTVGLDLVQRVRDAAKELGYATNTAARALASARSEAVVVLVPSLSNLVFVDVLESIHTILRPEGFEILIGNTHYACDAEEDLIRRYLASAPSGMILTGSERTEVASRLIDTSGVPYVHMMEISHGPGVHCVGFVQTGAGQIAAEHLIARGRRRNAFVAAQLDPRIMQRGEGFRRALQKAGMYDAKLEFLSPTPSSIGLGCEMFAQIMERHPDVDGIFFGNDDLAHGALLEALRRGVPVPQKVAMVGFNDLPGSAYTVPRLTTIRTPRAEIGRRAALMLLAMIRGERVVEPIVDTGFELIVRESS</sequence>
<dbReference type="SUPFAM" id="SSF47413">
    <property type="entry name" value="lambda repressor-like DNA-binding domains"/>
    <property type="match status" value="1"/>
</dbReference>
<dbReference type="SUPFAM" id="SSF53822">
    <property type="entry name" value="Periplasmic binding protein-like I"/>
    <property type="match status" value="1"/>
</dbReference>
<dbReference type="PANTHER" id="PTHR30146:SF2">
    <property type="entry name" value="HTH-TYPE TRANSCRIPTIONAL REGULATOR GNTR"/>
    <property type="match status" value="1"/>
</dbReference>
<keyword evidence="1" id="KW-0805">Transcription regulation</keyword>
<dbReference type="Proteomes" id="UP000036338">
    <property type="component" value="Unassembled WGS sequence"/>
</dbReference>
<dbReference type="EMBL" id="LDWR01000006">
    <property type="protein sequence ID" value="KML62547.1"/>
    <property type="molecule type" value="Genomic_DNA"/>
</dbReference>
<dbReference type="CDD" id="cd01392">
    <property type="entry name" value="HTH_LacI"/>
    <property type="match status" value="1"/>
</dbReference>
<keyword evidence="2" id="KW-0238">DNA-binding</keyword>